<evidence type="ECO:0000313" key="2">
    <source>
        <dbReference type="Proteomes" id="UP001480595"/>
    </source>
</evidence>
<accession>A0ABR1T8T2</accession>
<dbReference type="RefSeq" id="XP_066709871.1">
    <property type="nucleotide sequence ID" value="XM_066864910.1"/>
</dbReference>
<reference evidence="1 2" key="1">
    <citation type="submission" date="2023-01" db="EMBL/GenBank/DDBJ databases">
        <title>Analysis of 21 Apiospora genomes using comparative genomics revels a genus with tremendous synthesis potential of carbohydrate active enzymes and secondary metabolites.</title>
        <authorList>
            <person name="Sorensen T."/>
        </authorList>
    </citation>
    <scope>NUCLEOTIDE SEQUENCE [LARGE SCALE GENOMIC DNA]</scope>
    <source>
        <strain evidence="1 2">CBS 135458</strain>
    </source>
</reference>
<comment type="caution">
    <text evidence="1">The sequence shown here is derived from an EMBL/GenBank/DDBJ whole genome shotgun (WGS) entry which is preliminary data.</text>
</comment>
<keyword evidence="2" id="KW-1185">Reference proteome</keyword>
<dbReference type="GeneID" id="92097973"/>
<organism evidence="1 2">
    <name type="scientific">Apiospora phragmitis</name>
    <dbReference type="NCBI Taxonomy" id="2905665"/>
    <lineage>
        <taxon>Eukaryota</taxon>
        <taxon>Fungi</taxon>
        <taxon>Dikarya</taxon>
        <taxon>Ascomycota</taxon>
        <taxon>Pezizomycotina</taxon>
        <taxon>Sordariomycetes</taxon>
        <taxon>Xylariomycetidae</taxon>
        <taxon>Amphisphaeriales</taxon>
        <taxon>Apiosporaceae</taxon>
        <taxon>Apiospora</taxon>
    </lineage>
</organism>
<proteinExistence type="predicted"/>
<gene>
    <name evidence="1" type="ORF">PG994_013501</name>
</gene>
<sequence>MFMDFRGSVKFGAPINMALPVAVASQIMEGRVCDVQRRGGMRFPGPWPSCTSSARWTDVMTKPDLGKEEPHHRPLHQHRQYPCPFPSLRNFSSSPGTSVGPSSSALSLSLSGRCLSSSTGLGTSTGTFTFALTSWGSGSICGPRFDASGRECGRGVPAPAPPVPLCALEKALDDEGGHPTNTIFSLGLLS</sequence>
<evidence type="ECO:0000313" key="1">
    <source>
        <dbReference type="EMBL" id="KAK8043018.1"/>
    </source>
</evidence>
<dbReference type="EMBL" id="JAQQWL010000013">
    <property type="protein sequence ID" value="KAK8043018.1"/>
    <property type="molecule type" value="Genomic_DNA"/>
</dbReference>
<protein>
    <submittedName>
        <fullName evidence="1">Uncharacterized protein</fullName>
    </submittedName>
</protein>
<dbReference type="Proteomes" id="UP001480595">
    <property type="component" value="Unassembled WGS sequence"/>
</dbReference>
<name>A0ABR1T8T2_9PEZI</name>